<evidence type="ECO:0000313" key="2">
    <source>
        <dbReference type="Proteomes" id="UP000678499"/>
    </source>
</evidence>
<dbReference type="Proteomes" id="UP000678499">
    <property type="component" value="Unassembled WGS sequence"/>
</dbReference>
<keyword evidence="2" id="KW-1185">Reference proteome</keyword>
<name>A0A7R9BD78_9CRUS</name>
<proteinExistence type="predicted"/>
<dbReference type="AlphaFoldDB" id="A0A7R9BD78"/>
<gene>
    <name evidence="1" type="ORF">NMOB1V02_LOCUS293</name>
</gene>
<accession>A0A7R9BD78</accession>
<evidence type="ECO:0000313" key="1">
    <source>
        <dbReference type="EMBL" id="CAD7272351.1"/>
    </source>
</evidence>
<reference evidence="1" key="1">
    <citation type="submission" date="2020-11" db="EMBL/GenBank/DDBJ databases">
        <authorList>
            <person name="Tran Van P."/>
        </authorList>
    </citation>
    <scope>NUCLEOTIDE SEQUENCE</scope>
</reference>
<dbReference type="EMBL" id="CAJPEX010000023">
    <property type="protein sequence ID" value="CAG0912503.1"/>
    <property type="molecule type" value="Genomic_DNA"/>
</dbReference>
<dbReference type="EMBL" id="OA882060">
    <property type="protein sequence ID" value="CAD7272351.1"/>
    <property type="molecule type" value="Genomic_DNA"/>
</dbReference>
<organism evidence="1">
    <name type="scientific">Notodromas monacha</name>
    <dbReference type="NCBI Taxonomy" id="399045"/>
    <lineage>
        <taxon>Eukaryota</taxon>
        <taxon>Metazoa</taxon>
        <taxon>Ecdysozoa</taxon>
        <taxon>Arthropoda</taxon>
        <taxon>Crustacea</taxon>
        <taxon>Oligostraca</taxon>
        <taxon>Ostracoda</taxon>
        <taxon>Podocopa</taxon>
        <taxon>Podocopida</taxon>
        <taxon>Cypridocopina</taxon>
        <taxon>Cypridoidea</taxon>
        <taxon>Cyprididae</taxon>
        <taxon>Notodromas</taxon>
    </lineage>
</organism>
<protein>
    <submittedName>
        <fullName evidence="1">Uncharacterized protein</fullName>
    </submittedName>
</protein>
<sequence length="229" mass="25741">MHLEGGGWIKTPRKVHFYVDEIEKIGQLLNTMEMPQVLVHHGKEVNIILAEEEPRDLSIVWPKGEAHQSYVTSMVDRMRVKYRLFWFLHAIWGIHDEAIIPLGLFAKVELVNLLDVSLGEGVSMSNLGQIDRLQGLQCGHPLILCICVEVIQHTGMVNHSEEELFHDSSDGGECGTISMGLEVDAPHATHDWPEVPRVVIHSVECLVWGCQPFSNCCNFPGTHHTIKVS</sequence>